<dbReference type="SMART" id="SM00409">
    <property type="entry name" value="IG"/>
    <property type="match status" value="2"/>
</dbReference>
<name>A0A671Y231_SPAAU</name>
<dbReference type="InterPro" id="IPR013098">
    <property type="entry name" value="Ig_I-set"/>
</dbReference>
<proteinExistence type="predicted"/>
<sequence length="260" mass="28278">MELLSLKTSSFRIEVSTSPPKSTDIAVYLGKSVTLDCLALGKPPAQISWILPDRSFVREVGTVHTLLSPMSLLQNGTLRIHTPNFSSKGDYKCIASNAAGTDTITYQLHVAALPPSISEGAMHTAIIQPGESAKLSCQATGEPAPKIMWVSPRNDVISMSSDRFQIMGDGMLVLKKVRITDEGKYTCVARNSAGDDVKNMKLEVESQDCSDGFPTTHHQYAGFNHKSQSGITSDVTLCGNWYSQTRYFMDVAWTHNAGST</sequence>
<accession>A0A671Y231</accession>
<evidence type="ECO:0000313" key="4">
    <source>
        <dbReference type="Proteomes" id="UP000472265"/>
    </source>
</evidence>
<dbReference type="PANTHER" id="PTHR45842">
    <property type="entry name" value="SYNAPTIC ADHESION-LIKE MOLECULE SALM"/>
    <property type="match status" value="1"/>
</dbReference>
<dbReference type="Ensembl" id="ENSSAUT00010059317.1">
    <property type="protein sequence ID" value="ENSSAUP00010056467.1"/>
    <property type="gene ID" value="ENSSAUG00010023161.1"/>
</dbReference>
<keyword evidence="1" id="KW-0732">Signal</keyword>
<dbReference type="SUPFAM" id="SSF48726">
    <property type="entry name" value="Immunoglobulin"/>
    <property type="match status" value="2"/>
</dbReference>
<evidence type="ECO:0000259" key="2">
    <source>
        <dbReference type="PROSITE" id="PS50835"/>
    </source>
</evidence>
<protein>
    <recommendedName>
        <fullName evidence="2">Ig-like domain-containing protein</fullName>
    </recommendedName>
</protein>
<dbReference type="PANTHER" id="PTHR45842:SF25">
    <property type="entry name" value="CARBOXYPEPTIDASE N SUBUNIT 2-LIKE"/>
    <property type="match status" value="1"/>
</dbReference>
<feature type="domain" description="Ig-like" evidence="2">
    <location>
        <begin position="115"/>
        <end position="203"/>
    </location>
</feature>
<dbReference type="InterPro" id="IPR013783">
    <property type="entry name" value="Ig-like_fold"/>
</dbReference>
<dbReference type="AlphaFoldDB" id="A0A671Y231"/>
<dbReference type="Proteomes" id="UP000472265">
    <property type="component" value="Chromosome 18"/>
</dbReference>
<reference evidence="3" key="1">
    <citation type="submission" date="2021-04" db="EMBL/GenBank/DDBJ databases">
        <authorList>
            <consortium name="Wellcome Sanger Institute Data Sharing"/>
        </authorList>
    </citation>
    <scope>NUCLEOTIDE SEQUENCE [LARGE SCALE GENOMIC DNA]</scope>
</reference>
<dbReference type="InterPro" id="IPR050467">
    <property type="entry name" value="LRFN"/>
</dbReference>
<keyword evidence="4" id="KW-1185">Reference proteome</keyword>
<evidence type="ECO:0000313" key="3">
    <source>
        <dbReference type="Ensembl" id="ENSSAUP00010056467.1"/>
    </source>
</evidence>
<dbReference type="PROSITE" id="PS50835">
    <property type="entry name" value="IG_LIKE"/>
    <property type="match status" value="2"/>
</dbReference>
<dbReference type="GeneTree" id="ENSGT00940000159942"/>
<dbReference type="Pfam" id="PF07679">
    <property type="entry name" value="I-set"/>
    <property type="match status" value="1"/>
</dbReference>
<organism evidence="3 4">
    <name type="scientific">Sparus aurata</name>
    <name type="common">Gilthead sea bream</name>
    <dbReference type="NCBI Taxonomy" id="8175"/>
    <lineage>
        <taxon>Eukaryota</taxon>
        <taxon>Metazoa</taxon>
        <taxon>Chordata</taxon>
        <taxon>Craniata</taxon>
        <taxon>Vertebrata</taxon>
        <taxon>Euteleostomi</taxon>
        <taxon>Actinopterygii</taxon>
        <taxon>Neopterygii</taxon>
        <taxon>Teleostei</taxon>
        <taxon>Neoteleostei</taxon>
        <taxon>Acanthomorphata</taxon>
        <taxon>Eupercaria</taxon>
        <taxon>Spariformes</taxon>
        <taxon>Sparidae</taxon>
        <taxon>Sparus</taxon>
    </lineage>
</organism>
<dbReference type="Gene3D" id="2.60.40.10">
    <property type="entry name" value="Immunoglobulins"/>
    <property type="match status" value="2"/>
</dbReference>
<evidence type="ECO:0000256" key="1">
    <source>
        <dbReference type="ARBA" id="ARBA00022729"/>
    </source>
</evidence>
<dbReference type="Pfam" id="PF13927">
    <property type="entry name" value="Ig_3"/>
    <property type="match status" value="1"/>
</dbReference>
<dbReference type="SMART" id="SM00408">
    <property type="entry name" value="IGc2"/>
    <property type="match status" value="2"/>
</dbReference>
<dbReference type="InterPro" id="IPR003599">
    <property type="entry name" value="Ig_sub"/>
</dbReference>
<feature type="domain" description="Ig-like" evidence="2">
    <location>
        <begin position="20"/>
        <end position="105"/>
    </location>
</feature>
<dbReference type="InterPro" id="IPR003598">
    <property type="entry name" value="Ig_sub2"/>
</dbReference>
<dbReference type="FunFam" id="2.60.40.10:FF:001306">
    <property type="entry name" value="Matrix remodeling associated 5"/>
    <property type="match status" value="1"/>
</dbReference>
<dbReference type="InterPro" id="IPR036179">
    <property type="entry name" value="Ig-like_dom_sf"/>
</dbReference>
<reference evidence="3" key="2">
    <citation type="submission" date="2025-08" db="UniProtKB">
        <authorList>
            <consortium name="Ensembl"/>
        </authorList>
    </citation>
    <scope>IDENTIFICATION</scope>
</reference>
<reference evidence="3" key="3">
    <citation type="submission" date="2025-09" db="UniProtKB">
        <authorList>
            <consortium name="Ensembl"/>
        </authorList>
    </citation>
    <scope>IDENTIFICATION</scope>
</reference>
<dbReference type="InterPro" id="IPR007110">
    <property type="entry name" value="Ig-like_dom"/>
</dbReference>